<dbReference type="PANTHER" id="PTHR45947">
    <property type="entry name" value="SULFOQUINOVOSYL TRANSFERASE SQD2"/>
    <property type="match status" value="1"/>
</dbReference>
<accession>K9EAY1</accession>
<dbReference type="RefSeq" id="WP_003778977.1">
    <property type="nucleotide sequence ID" value="NZ_JH992961.1"/>
</dbReference>
<gene>
    <name evidence="3" type="ORF">HMPREF9698_01312</name>
</gene>
<evidence type="ECO:0008006" key="5">
    <source>
        <dbReference type="Google" id="ProtNLM"/>
    </source>
</evidence>
<feature type="domain" description="Glycosyl transferase family 1" evidence="1">
    <location>
        <begin position="192"/>
        <end position="357"/>
    </location>
</feature>
<proteinExistence type="predicted"/>
<keyword evidence="4" id="KW-1185">Reference proteome</keyword>
<dbReference type="HOGENOM" id="CLU_009583_2_0_9"/>
<dbReference type="InterPro" id="IPR001296">
    <property type="entry name" value="Glyco_trans_1"/>
</dbReference>
<sequence length="386" mass="43847">MKLALFTDTYVPDVNGVALTLKRWADYLKNQGHQVKVFAPESKEKKDSSDHIIRYKSYPFFLYPDLEAAIANPLEIKAKLDRFKPDLIHVATPFNLGVLGRRYAVKYGVPFVASYHTNFDQYLKSYNLDWAKGILNFYLNWFHQACQAVFAPSSVTADQLKEQGYPNVKIWPRGVDHHHFKPAKVKDWAKHEAQAKFKLEKNKLTILYVGRLATEKSLDVLIDTLKEIPPHLLYKLQVNIVGDGPIRQEIKRQAREFDLPINLLGFQQGDNLSLLYQAGDIFFFPSATETFGNVVLEALASGLPVIGAKAGGVKDLVKQAHNGILCPPGEVEAFLDALLFLMNNASVRQYYAKNARAFALKQSWDQIMKELLEELQDLVDNQAFFN</sequence>
<evidence type="ECO:0000313" key="4">
    <source>
        <dbReference type="Proteomes" id="UP000009875"/>
    </source>
</evidence>
<dbReference type="STRING" id="883081.HMPREF9698_01312"/>
<dbReference type="InterPro" id="IPR050194">
    <property type="entry name" value="Glycosyltransferase_grp1"/>
</dbReference>
<dbReference type="Pfam" id="PF13439">
    <property type="entry name" value="Glyco_transf_4"/>
    <property type="match status" value="1"/>
</dbReference>
<evidence type="ECO:0000259" key="1">
    <source>
        <dbReference type="Pfam" id="PF00534"/>
    </source>
</evidence>
<dbReference type="AlphaFoldDB" id="K9EAY1"/>
<reference evidence="3 4" key="1">
    <citation type="submission" date="2012-09" db="EMBL/GenBank/DDBJ databases">
        <title>The Genome Sequence of Alloiococcus otitis ATCC 51267.</title>
        <authorList>
            <consortium name="The Broad Institute Genome Sequencing Platform"/>
            <person name="Earl A."/>
            <person name="Ward D."/>
            <person name="Feldgarden M."/>
            <person name="Gevers D."/>
            <person name="Huys G."/>
            <person name="Walker B."/>
            <person name="Young S.K."/>
            <person name="Zeng Q."/>
            <person name="Gargeya S."/>
            <person name="Fitzgerald M."/>
            <person name="Haas B."/>
            <person name="Abouelleil A."/>
            <person name="Alvarado L."/>
            <person name="Arachchi H.M."/>
            <person name="Berlin A.M."/>
            <person name="Chapman S.B."/>
            <person name="Goldberg J."/>
            <person name="Griggs A."/>
            <person name="Gujja S."/>
            <person name="Hansen M."/>
            <person name="Howarth C."/>
            <person name="Imamovic A."/>
            <person name="Larimer J."/>
            <person name="McCowen C."/>
            <person name="Montmayeur A."/>
            <person name="Murphy C."/>
            <person name="Neiman D."/>
            <person name="Pearson M."/>
            <person name="Priest M."/>
            <person name="Roberts A."/>
            <person name="Saif S."/>
            <person name="Shea T."/>
            <person name="Sisk P."/>
            <person name="Sykes S."/>
            <person name="Wortman J."/>
            <person name="Nusbaum C."/>
            <person name="Birren B."/>
        </authorList>
    </citation>
    <scope>NUCLEOTIDE SEQUENCE [LARGE SCALE GENOMIC DNA]</scope>
    <source>
        <strain evidence="3 4">ATCC 51267</strain>
    </source>
</reference>
<protein>
    <recommendedName>
        <fullName evidence="5">Glycosyltransferase subfamily 4-like N-terminal domain-containing protein</fullName>
    </recommendedName>
</protein>
<dbReference type="PATRIC" id="fig|883081.3.peg.1489"/>
<dbReference type="EMBL" id="AGXA01000029">
    <property type="protein sequence ID" value="EKU93006.1"/>
    <property type="molecule type" value="Genomic_DNA"/>
</dbReference>
<dbReference type="CDD" id="cd03814">
    <property type="entry name" value="GT4-like"/>
    <property type="match status" value="1"/>
</dbReference>
<name>K9EAY1_9LACT</name>
<comment type="caution">
    <text evidence="3">The sequence shown here is derived from an EMBL/GenBank/DDBJ whole genome shotgun (WGS) entry which is preliminary data.</text>
</comment>
<dbReference type="InterPro" id="IPR028098">
    <property type="entry name" value="Glyco_trans_4-like_N"/>
</dbReference>
<dbReference type="Pfam" id="PF00534">
    <property type="entry name" value="Glycos_transf_1"/>
    <property type="match status" value="1"/>
</dbReference>
<dbReference type="Proteomes" id="UP000009875">
    <property type="component" value="Unassembled WGS sequence"/>
</dbReference>
<evidence type="ECO:0000313" key="3">
    <source>
        <dbReference type="EMBL" id="EKU93006.1"/>
    </source>
</evidence>
<feature type="domain" description="Glycosyltransferase subfamily 4-like N-terminal" evidence="2">
    <location>
        <begin position="14"/>
        <end position="177"/>
    </location>
</feature>
<dbReference type="Gene3D" id="3.40.50.2000">
    <property type="entry name" value="Glycogen Phosphorylase B"/>
    <property type="match status" value="2"/>
</dbReference>
<organism evidence="3 4">
    <name type="scientific">Alloiococcus otitis ATCC 51267</name>
    <dbReference type="NCBI Taxonomy" id="883081"/>
    <lineage>
        <taxon>Bacteria</taxon>
        <taxon>Bacillati</taxon>
        <taxon>Bacillota</taxon>
        <taxon>Bacilli</taxon>
        <taxon>Lactobacillales</taxon>
        <taxon>Carnobacteriaceae</taxon>
        <taxon>Alloiococcus</taxon>
    </lineage>
</organism>
<dbReference type="GO" id="GO:0016758">
    <property type="term" value="F:hexosyltransferase activity"/>
    <property type="evidence" value="ECO:0007669"/>
    <property type="project" value="TreeGrafter"/>
</dbReference>
<evidence type="ECO:0000259" key="2">
    <source>
        <dbReference type="Pfam" id="PF13439"/>
    </source>
</evidence>
<dbReference type="PANTHER" id="PTHR45947:SF3">
    <property type="entry name" value="SULFOQUINOVOSYL TRANSFERASE SQD2"/>
    <property type="match status" value="1"/>
</dbReference>
<dbReference type="SUPFAM" id="SSF53756">
    <property type="entry name" value="UDP-Glycosyltransferase/glycogen phosphorylase"/>
    <property type="match status" value="1"/>
</dbReference>
<dbReference type="eggNOG" id="COG0438">
    <property type="taxonomic scope" value="Bacteria"/>
</dbReference>